<name>A0A0N7CEQ1_9CAUD</name>
<dbReference type="OrthoDB" id="17896at10239"/>
<keyword evidence="2" id="KW-1185">Reference proteome</keyword>
<organism evidence="1 2">
    <name type="scientific">Salmonella phage 37</name>
    <dbReference type="NCBI Taxonomy" id="1654890"/>
    <lineage>
        <taxon>Viruses</taxon>
        <taxon>Duplodnaviria</taxon>
        <taxon>Heunggongvirae</taxon>
        <taxon>Uroviricota</taxon>
        <taxon>Caudoviricetes</taxon>
        <taxon>Casjensviridae</taxon>
        <taxon>Chivirus</taxon>
        <taxon>Chivirus cv37</taxon>
    </lineage>
</organism>
<dbReference type="Proteomes" id="UP000202449">
    <property type="component" value="Segment"/>
</dbReference>
<reference evidence="1 2" key="1">
    <citation type="journal article" date="2016" name="Virus Genes">
        <title>Genomic characterization of Salmonella bacteriophages isolated from India.</title>
        <authorList>
            <person name="Karpe Y.A."/>
            <person name="Kanade G.D."/>
            <person name="Pingale K.D."/>
            <person name="Arankalle V.A."/>
            <person name="Banerjee K."/>
        </authorList>
    </citation>
    <scope>NUCLEOTIDE SEQUENCE [LARGE SCALE GENOMIC DNA]</scope>
</reference>
<dbReference type="EMBL" id="KR296691">
    <property type="protein sequence ID" value="AKJ73938.1"/>
    <property type="molecule type" value="Genomic_DNA"/>
</dbReference>
<gene>
    <name evidence="1" type="ORF">SP37_71</name>
</gene>
<dbReference type="GeneID" id="26684485"/>
<dbReference type="RefSeq" id="YP_009221437.1">
    <property type="nucleotide sequence ID" value="NC_029045.1"/>
</dbReference>
<evidence type="ECO:0000313" key="2">
    <source>
        <dbReference type="Proteomes" id="UP000202449"/>
    </source>
</evidence>
<accession>A0A0N7CEQ1</accession>
<protein>
    <submittedName>
        <fullName evidence="1">Uncharacterized protein</fullName>
    </submittedName>
</protein>
<dbReference type="KEGG" id="vg:26684485"/>
<evidence type="ECO:0000313" key="1">
    <source>
        <dbReference type="EMBL" id="AKJ73938.1"/>
    </source>
</evidence>
<sequence>MLTITAEEMYQAATDHHTAEAIEVRGEVERLIRRAASAGLTTTTVALLHNDHPLSDKSRAMLIGWIKDAGFEIYSDPDEPPCTLQILWGRAAA</sequence>
<proteinExistence type="predicted"/>